<gene>
    <name evidence="2" type="ORF">NP590_08775</name>
</gene>
<reference evidence="2 3" key="1">
    <citation type="submission" date="2022-07" db="EMBL/GenBank/DDBJ databases">
        <title>Methylomonas rivi sp. nov., Methylomonas rosea sp. nov., Methylomonas aureus sp. nov. and Methylomonas subterranea sp. nov., four novel methanotrophs isolated from a freshwater creek and the deep terrestrial subsurface.</title>
        <authorList>
            <person name="Abin C."/>
            <person name="Sankaranarayanan K."/>
            <person name="Garner C."/>
            <person name="Sindelar R."/>
            <person name="Kotary K."/>
            <person name="Garner R."/>
            <person name="Barclay S."/>
            <person name="Lawson P."/>
            <person name="Krumholz L."/>
        </authorList>
    </citation>
    <scope>NUCLEOTIDE SEQUENCE [LARGE SCALE GENOMIC DNA]</scope>
    <source>
        <strain evidence="2 3">SURF-2</strain>
    </source>
</reference>
<keyword evidence="1" id="KW-0472">Membrane</keyword>
<evidence type="ECO:0000313" key="3">
    <source>
        <dbReference type="Proteomes" id="UP001524499"/>
    </source>
</evidence>
<evidence type="ECO:0000313" key="2">
    <source>
        <dbReference type="EMBL" id="MCQ8104196.1"/>
    </source>
</evidence>
<dbReference type="RefSeq" id="WP_256601971.1">
    <property type="nucleotide sequence ID" value="NZ_JANIBJ010000013.1"/>
</dbReference>
<name>A0ABT1TFE9_9GAMM</name>
<feature type="transmembrane region" description="Helical" evidence="1">
    <location>
        <begin position="6"/>
        <end position="28"/>
    </location>
</feature>
<evidence type="ECO:0000256" key="1">
    <source>
        <dbReference type="SAM" id="Phobius"/>
    </source>
</evidence>
<dbReference type="EMBL" id="JANIBJ010000013">
    <property type="protein sequence ID" value="MCQ8104196.1"/>
    <property type="molecule type" value="Genomic_DNA"/>
</dbReference>
<evidence type="ECO:0008006" key="4">
    <source>
        <dbReference type="Google" id="ProtNLM"/>
    </source>
</evidence>
<comment type="caution">
    <text evidence="2">The sequence shown here is derived from an EMBL/GenBank/DDBJ whole genome shotgun (WGS) entry which is preliminary data.</text>
</comment>
<keyword evidence="3" id="KW-1185">Reference proteome</keyword>
<accession>A0ABT1TFE9</accession>
<dbReference type="Proteomes" id="UP001524499">
    <property type="component" value="Unassembled WGS sequence"/>
</dbReference>
<proteinExistence type="predicted"/>
<protein>
    <recommendedName>
        <fullName evidence="4">SGNH hydrolase-type esterase domain-containing protein</fullName>
    </recommendedName>
</protein>
<sequence>MTHQKYTTYLLCFVIFVLLVVGVINRLVDPFWYYQDFEISGFNEVKPKFRKYERYIKPKLVARSRPNALIFGSSYSEIGFDPSNPSFTDNGKLKGYNFGIAGAGWERVQCYIDYALKVAEVNRMVIGIAPDALPLSNCIGVLPEIENFSEFNLLFSMKAIDASVGTMLSQHARPSHKKDGMYYYIRGHAGIDNQFREFYRNHEKRTNCDLNDLIKLDGNAAVAERIPTEHSGIDISGLLNVVKQTNSKNIKLRIYIYPSHALWQEIQIMCGNYKRYWSNLIYIVQEVEKLGGDVQIWDFNQFNQYTTEEITNQSAVYWQDPEHFNYEYGELMLDSMFGQNPKLAFGSRLTSDNIQNAYQEYMTSRNNYLKTHQEFMPSLKRLIE</sequence>
<organism evidence="2 3">
    <name type="scientific">Methylomonas subterranea</name>
    <dbReference type="NCBI Taxonomy" id="2952225"/>
    <lineage>
        <taxon>Bacteria</taxon>
        <taxon>Pseudomonadati</taxon>
        <taxon>Pseudomonadota</taxon>
        <taxon>Gammaproteobacteria</taxon>
        <taxon>Methylococcales</taxon>
        <taxon>Methylococcaceae</taxon>
        <taxon>Methylomonas</taxon>
    </lineage>
</organism>
<keyword evidence="1" id="KW-1133">Transmembrane helix</keyword>
<keyword evidence="1" id="KW-0812">Transmembrane</keyword>